<reference evidence="2" key="1">
    <citation type="submission" date="2017-09" db="EMBL/GenBank/DDBJ databases">
        <title>Depth-based differentiation of microbial function through sediment-hosted aquifers and enrichment of novel symbionts in the deep terrestrial subsurface.</title>
        <authorList>
            <person name="Probst A.J."/>
            <person name="Ladd B."/>
            <person name="Jarett J.K."/>
            <person name="Geller-Mcgrath D.E."/>
            <person name="Sieber C.M.K."/>
            <person name="Emerson J.B."/>
            <person name="Anantharaman K."/>
            <person name="Thomas B.C."/>
            <person name="Malmstrom R."/>
            <person name="Stieglmeier M."/>
            <person name="Klingl A."/>
            <person name="Woyke T."/>
            <person name="Ryan C.M."/>
            <person name="Banfield J.F."/>
        </authorList>
    </citation>
    <scope>NUCLEOTIDE SEQUENCE [LARGE SCALE GENOMIC DNA]</scope>
</reference>
<name>A0A2M7YDY9_9BACT</name>
<accession>A0A2M7YDY9</accession>
<comment type="caution">
    <text evidence="1">The sequence shown here is derived from an EMBL/GenBank/DDBJ whole genome shotgun (WGS) entry which is preliminary data.</text>
</comment>
<dbReference type="AlphaFoldDB" id="A0A2M7YDY9"/>
<dbReference type="Proteomes" id="UP000229213">
    <property type="component" value="Unassembled WGS sequence"/>
</dbReference>
<evidence type="ECO:0000313" key="2">
    <source>
        <dbReference type="Proteomes" id="UP000229213"/>
    </source>
</evidence>
<sequence>MFVRGKANDGLKQGIETCVKMFRKANYINIVAGTLDPIFYNNEKIKAVLEEKIKAGTKIEIITGPDYNSEVVKKLKKRAFGIKYYTLDEYPPKHFMVTDKYVRMEETHEKGTKERKAIFVYGGEARVISNIAERKFKELKNKAIPLN</sequence>
<evidence type="ECO:0000313" key="1">
    <source>
        <dbReference type="EMBL" id="PJA61204.1"/>
    </source>
</evidence>
<gene>
    <name evidence="1" type="ORF">CO162_07530</name>
</gene>
<dbReference type="EMBL" id="PFWI01000270">
    <property type="protein sequence ID" value="PJA61204.1"/>
    <property type="molecule type" value="Genomic_DNA"/>
</dbReference>
<protein>
    <submittedName>
        <fullName evidence="1">Uncharacterized protein</fullName>
    </submittedName>
</protein>
<organism evidence="1 2">
    <name type="scientific">bacterium (Candidatus Ratteibacteria) CG_4_9_14_3_um_filter_41_21</name>
    <dbReference type="NCBI Taxonomy" id="2014289"/>
    <lineage>
        <taxon>Bacteria</taxon>
        <taxon>Candidatus Ratteibacteria</taxon>
    </lineage>
</organism>
<proteinExistence type="predicted"/>